<dbReference type="EMBL" id="JOTM01000018">
    <property type="protein sequence ID" value="KEK23237.1"/>
    <property type="molecule type" value="Genomic_DNA"/>
</dbReference>
<dbReference type="Gene3D" id="3.40.630.30">
    <property type="match status" value="1"/>
</dbReference>
<protein>
    <recommendedName>
        <fullName evidence="1">N-acetyltransferase domain-containing protein</fullName>
    </recommendedName>
</protein>
<feature type="domain" description="N-acetyltransferase" evidence="1">
    <location>
        <begin position="133"/>
        <end position="268"/>
    </location>
</feature>
<dbReference type="GO" id="GO:0016747">
    <property type="term" value="F:acyltransferase activity, transferring groups other than amino-acyl groups"/>
    <property type="evidence" value="ECO:0007669"/>
    <property type="project" value="InterPro"/>
</dbReference>
<dbReference type="OrthoDB" id="9798006at2"/>
<dbReference type="InterPro" id="IPR000182">
    <property type="entry name" value="GNAT_dom"/>
</dbReference>
<comment type="caution">
    <text evidence="2">The sequence shown here is derived from an EMBL/GenBank/DDBJ whole genome shotgun (WGS) entry which is preliminary data.</text>
</comment>
<reference evidence="2 3" key="1">
    <citation type="submission" date="2014-06" db="EMBL/GenBank/DDBJ databases">
        <title>Draft genome sequence of Bacillus gaemokensis JCM 15801 (MCCC 1A00707).</title>
        <authorList>
            <person name="Lai Q."/>
            <person name="Liu Y."/>
            <person name="Shao Z."/>
        </authorList>
    </citation>
    <scope>NUCLEOTIDE SEQUENCE [LARGE SCALE GENOMIC DNA]</scope>
    <source>
        <strain evidence="2 3">JCM 15801</strain>
    </source>
</reference>
<name>A0A073K9V2_9BACI</name>
<proteinExistence type="predicted"/>
<dbReference type="CDD" id="cd04301">
    <property type="entry name" value="NAT_SF"/>
    <property type="match status" value="1"/>
</dbReference>
<dbReference type="PROSITE" id="PS51186">
    <property type="entry name" value="GNAT"/>
    <property type="match status" value="1"/>
</dbReference>
<organism evidence="2 3">
    <name type="scientific">Bacillus gaemokensis</name>
    <dbReference type="NCBI Taxonomy" id="574375"/>
    <lineage>
        <taxon>Bacteria</taxon>
        <taxon>Bacillati</taxon>
        <taxon>Bacillota</taxon>
        <taxon>Bacilli</taxon>
        <taxon>Bacillales</taxon>
        <taxon>Bacillaceae</taxon>
        <taxon>Bacillus</taxon>
        <taxon>Bacillus cereus group</taxon>
    </lineage>
</organism>
<dbReference type="STRING" id="574375.AZF08_15005"/>
<dbReference type="Pfam" id="PF00583">
    <property type="entry name" value="Acetyltransf_1"/>
    <property type="match status" value="1"/>
</dbReference>
<dbReference type="AlphaFoldDB" id="A0A073K9V2"/>
<evidence type="ECO:0000259" key="1">
    <source>
        <dbReference type="PROSITE" id="PS51186"/>
    </source>
</evidence>
<sequence>MILIQDLKGDEKKELLQVLYEEEIFYTVLIEHIESNYLKRCYIQRERGVINSILNINNEGNSLFTTFWVRKRDELQIIANQLRSLKYGTLLLAGKKDEIREVLSYLRIEREIHADLCFVYNDNSPLVPQSNGIRKAQINEEDMYYIRKFYIDFFQLDNEELQNEIVKKEKIEGDIKKGLYFIIENNVPIGMGRYGSMTRNHIELTTIYIQSEFRGQGYGRQLLIGLVQSCLEKGKTPILQTSSENLKARSLYERIGFVFCGEYSFEFI</sequence>
<dbReference type="InterPro" id="IPR016181">
    <property type="entry name" value="Acyl_CoA_acyltransferase"/>
</dbReference>
<gene>
    <name evidence="2" type="ORF">BAGA_09900</name>
</gene>
<dbReference type="RefSeq" id="WP_033675825.1">
    <property type="nucleotide sequence ID" value="NZ_JOTM01000018.1"/>
</dbReference>
<accession>A0A073K9V2</accession>
<evidence type="ECO:0000313" key="3">
    <source>
        <dbReference type="Proteomes" id="UP000027778"/>
    </source>
</evidence>
<dbReference type="SUPFAM" id="SSF55729">
    <property type="entry name" value="Acyl-CoA N-acyltransferases (Nat)"/>
    <property type="match status" value="1"/>
</dbReference>
<dbReference type="eggNOG" id="ENOG50343CX">
    <property type="taxonomic scope" value="Bacteria"/>
</dbReference>
<evidence type="ECO:0000313" key="2">
    <source>
        <dbReference type="EMBL" id="KEK23237.1"/>
    </source>
</evidence>
<keyword evidence="3" id="KW-1185">Reference proteome</keyword>
<dbReference type="Proteomes" id="UP000027778">
    <property type="component" value="Unassembled WGS sequence"/>
</dbReference>